<dbReference type="FunFam" id="2.160.20.10:FF:000036">
    <property type="entry name" value="Pectate lyase A"/>
    <property type="match status" value="1"/>
</dbReference>
<keyword evidence="11" id="KW-0624">Polysaccharide degradation</keyword>
<dbReference type="Gene3D" id="2.160.20.10">
    <property type="entry name" value="Single-stranded right-handed beta-helix, Pectin lyase-like"/>
    <property type="match status" value="1"/>
</dbReference>
<feature type="non-terminal residue" evidence="13">
    <location>
        <position position="1"/>
    </location>
</feature>
<comment type="cofactor">
    <cofactor evidence="2">
        <name>Ca(2+)</name>
        <dbReference type="ChEBI" id="CHEBI:29108"/>
    </cofactor>
</comment>
<dbReference type="Pfam" id="PF00544">
    <property type="entry name" value="Pectate_lyase_4"/>
    <property type="match status" value="1"/>
</dbReference>
<evidence type="ECO:0000256" key="4">
    <source>
        <dbReference type="ARBA" id="ARBA00010980"/>
    </source>
</evidence>
<evidence type="ECO:0000256" key="9">
    <source>
        <dbReference type="ARBA" id="ARBA00022837"/>
    </source>
</evidence>
<dbReference type="Proteomes" id="UP000076584">
    <property type="component" value="Unassembled WGS sequence"/>
</dbReference>
<dbReference type="EC" id="4.2.2.2" evidence="5"/>
<evidence type="ECO:0000256" key="6">
    <source>
        <dbReference type="ARBA" id="ARBA00022525"/>
    </source>
</evidence>
<keyword evidence="9" id="KW-0106">Calcium</keyword>
<keyword evidence="8" id="KW-0732">Signal</keyword>
<comment type="catalytic activity">
    <reaction evidence="1">
        <text>Eliminative cleavage of (1-&gt;4)-alpha-D-galacturonan to give oligosaccharides with 4-deoxy-alpha-D-galact-4-enuronosyl groups at their non-reducing ends.</text>
        <dbReference type="EC" id="4.2.2.2"/>
    </reaction>
</comment>
<comment type="similarity">
    <text evidence="4 11">Belongs to the polysaccharide lyase 1 family.</text>
</comment>
<dbReference type="STRING" id="1573173.A0A167DXX5"/>
<proteinExistence type="inferred from homology"/>
<dbReference type="InterPro" id="IPR012334">
    <property type="entry name" value="Pectin_lyas_fold"/>
</dbReference>
<evidence type="ECO:0000256" key="7">
    <source>
        <dbReference type="ARBA" id="ARBA00022723"/>
    </source>
</evidence>
<evidence type="ECO:0000256" key="3">
    <source>
        <dbReference type="ARBA" id="ARBA00004613"/>
    </source>
</evidence>
<dbReference type="PANTHER" id="PTHR31683">
    <property type="entry name" value="PECTATE LYASE 18-RELATED"/>
    <property type="match status" value="1"/>
</dbReference>
<evidence type="ECO:0000256" key="11">
    <source>
        <dbReference type="RuleBase" id="RU361173"/>
    </source>
</evidence>
<keyword evidence="10 11" id="KW-0456">Lyase</keyword>
<evidence type="ECO:0000313" key="13">
    <source>
        <dbReference type="EMBL" id="KZL84476.1"/>
    </source>
</evidence>
<dbReference type="GO" id="GO:0005576">
    <property type="term" value="C:extracellular region"/>
    <property type="evidence" value="ECO:0007669"/>
    <property type="project" value="UniProtKB-SubCell"/>
</dbReference>
<evidence type="ECO:0000256" key="8">
    <source>
        <dbReference type="ARBA" id="ARBA00022729"/>
    </source>
</evidence>
<evidence type="ECO:0000313" key="14">
    <source>
        <dbReference type="Proteomes" id="UP000076584"/>
    </source>
</evidence>
<keyword evidence="14" id="KW-1185">Reference proteome</keyword>
<dbReference type="InterPro" id="IPR002022">
    <property type="entry name" value="Pec_lyase"/>
</dbReference>
<dbReference type="AlphaFoldDB" id="A0A167DXX5"/>
<dbReference type="GO" id="GO:0000272">
    <property type="term" value="P:polysaccharide catabolic process"/>
    <property type="evidence" value="ECO:0007669"/>
    <property type="project" value="UniProtKB-KW"/>
</dbReference>
<keyword evidence="7" id="KW-0479">Metal-binding</keyword>
<evidence type="ECO:0000256" key="1">
    <source>
        <dbReference type="ARBA" id="ARBA00000695"/>
    </source>
</evidence>
<dbReference type="EMBL" id="LFIW01000874">
    <property type="protein sequence ID" value="KZL84476.1"/>
    <property type="molecule type" value="Genomic_DNA"/>
</dbReference>
<reference evidence="13 14" key="1">
    <citation type="submission" date="2015-06" db="EMBL/GenBank/DDBJ databases">
        <title>Survival trade-offs in plant roots during colonization by closely related pathogenic and mutualistic fungi.</title>
        <authorList>
            <person name="Hacquard S."/>
            <person name="Kracher B."/>
            <person name="Hiruma K."/>
            <person name="Weinman A."/>
            <person name="Muench P."/>
            <person name="Garrido Oter R."/>
            <person name="Ver Loren van Themaat E."/>
            <person name="Dallerey J.-F."/>
            <person name="Damm U."/>
            <person name="Henrissat B."/>
            <person name="Lespinet O."/>
            <person name="Thon M."/>
            <person name="Kemen E."/>
            <person name="McHardy A.C."/>
            <person name="Schulze-Lefert P."/>
            <person name="O'Connell R.J."/>
        </authorList>
    </citation>
    <scope>NUCLEOTIDE SEQUENCE [LARGE SCALE GENOMIC DNA]</scope>
    <source>
        <strain evidence="13 14">MAFF 238704</strain>
    </source>
</reference>
<name>A0A167DXX5_COLIC</name>
<dbReference type="InterPro" id="IPR011050">
    <property type="entry name" value="Pectin_lyase_fold/virulence"/>
</dbReference>
<dbReference type="PANTHER" id="PTHR31683:SF18">
    <property type="entry name" value="PECTATE LYASE 21-RELATED"/>
    <property type="match status" value="1"/>
</dbReference>
<dbReference type="InterPro" id="IPR045032">
    <property type="entry name" value="PEL"/>
</dbReference>
<sequence>LFIPLLQISVVLVTRFPLYISFHPNLVLYKKRSSTTIKMKFSAVTFMAALAAASPTNIINARNELALRQAAEACNIGYCTQNGGTTGGAGGSSVTVKTVDELIAAAKKEGPLTIVVSGAISGSAKVRVSSDKTIIGEKGSSLTNVGLYVRQVKNVIIRNLKIGGVKASNGDAIGIDESTNVWVDHCDLSGDLSGGKDDLDGLLDVSHGADWITVSNVYFHDHWKGSLVGHSDSNGSEDKGKLHVTYANNHWFNINSRTPLVRFGTVHVVNSYYNKLLLTGVNTRMGAQVLVQSSAFANSPAEAIFFADSKETGYAVAEDVDLGGSKNSAPKGTLTSASLPYKIAAIGSSKVASTIPGTAGQKL</sequence>
<dbReference type="SUPFAM" id="SSF51126">
    <property type="entry name" value="Pectin lyase-like"/>
    <property type="match status" value="1"/>
</dbReference>
<comment type="subcellular location">
    <subcellularLocation>
        <location evidence="3 11">Secreted</location>
    </subcellularLocation>
</comment>
<keyword evidence="6 11" id="KW-0964">Secreted</keyword>
<accession>A0A167DXX5</accession>
<evidence type="ECO:0000256" key="2">
    <source>
        <dbReference type="ARBA" id="ARBA00001913"/>
    </source>
</evidence>
<evidence type="ECO:0000259" key="12">
    <source>
        <dbReference type="SMART" id="SM00656"/>
    </source>
</evidence>
<organism evidence="13 14">
    <name type="scientific">Colletotrichum incanum</name>
    <name type="common">Soybean anthracnose fungus</name>
    <dbReference type="NCBI Taxonomy" id="1573173"/>
    <lineage>
        <taxon>Eukaryota</taxon>
        <taxon>Fungi</taxon>
        <taxon>Dikarya</taxon>
        <taxon>Ascomycota</taxon>
        <taxon>Pezizomycotina</taxon>
        <taxon>Sordariomycetes</taxon>
        <taxon>Hypocreomycetidae</taxon>
        <taxon>Glomerellales</taxon>
        <taxon>Glomerellaceae</taxon>
        <taxon>Colletotrichum</taxon>
        <taxon>Colletotrichum spaethianum species complex</taxon>
    </lineage>
</organism>
<evidence type="ECO:0000256" key="5">
    <source>
        <dbReference type="ARBA" id="ARBA00012272"/>
    </source>
</evidence>
<evidence type="ECO:0000256" key="10">
    <source>
        <dbReference type="ARBA" id="ARBA00023239"/>
    </source>
</evidence>
<gene>
    <name evidence="13" type="ORF">CI238_03566</name>
</gene>
<dbReference type="GO" id="GO:0030570">
    <property type="term" value="F:pectate lyase activity"/>
    <property type="evidence" value="ECO:0007669"/>
    <property type="project" value="UniProtKB-EC"/>
</dbReference>
<dbReference type="SMART" id="SM00656">
    <property type="entry name" value="Amb_all"/>
    <property type="match status" value="1"/>
</dbReference>
<protein>
    <recommendedName>
        <fullName evidence="5">pectate lyase</fullName>
        <ecNumber evidence="5">4.2.2.2</ecNumber>
    </recommendedName>
</protein>
<feature type="domain" description="Pectate lyase" evidence="12">
    <location>
        <begin position="89"/>
        <end position="302"/>
    </location>
</feature>
<keyword evidence="11" id="KW-0119">Carbohydrate metabolism</keyword>
<dbReference type="GO" id="GO:0046872">
    <property type="term" value="F:metal ion binding"/>
    <property type="evidence" value="ECO:0007669"/>
    <property type="project" value="UniProtKB-KW"/>
</dbReference>
<comment type="caution">
    <text evidence="13">The sequence shown here is derived from an EMBL/GenBank/DDBJ whole genome shotgun (WGS) entry which is preliminary data.</text>
</comment>